<dbReference type="InterPro" id="IPR000160">
    <property type="entry name" value="GGDEF_dom"/>
</dbReference>
<dbReference type="InterPro" id="IPR029787">
    <property type="entry name" value="Nucleotide_cyclase"/>
</dbReference>
<name>A0A7C5Q8B8_AQUAO</name>
<feature type="domain" description="HAMP" evidence="3">
    <location>
        <begin position="250"/>
        <end position="304"/>
    </location>
</feature>
<dbReference type="CDD" id="cd06225">
    <property type="entry name" value="HAMP"/>
    <property type="match status" value="1"/>
</dbReference>
<dbReference type="InterPro" id="IPR035919">
    <property type="entry name" value="EAL_sf"/>
</dbReference>
<feature type="domain" description="EAL" evidence="2">
    <location>
        <begin position="623"/>
        <end position="866"/>
    </location>
</feature>
<dbReference type="SMART" id="SM00267">
    <property type="entry name" value="GGDEF"/>
    <property type="match status" value="1"/>
</dbReference>
<dbReference type="SMART" id="SM00052">
    <property type="entry name" value="EAL"/>
    <property type="match status" value="1"/>
</dbReference>
<dbReference type="PROSITE" id="PS50887">
    <property type="entry name" value="GGDEF"/>
    <property type="match status" value="1"/>
</dbReference>
<dbReference type="SUPFAM" id="SSF55073">
    <property type="entry name" value="Nucleotide cyclase"/>
    <property type="match status" value="1"/>
</dbReference>
<dbReference type="FunFam" id="3.30.70.270:FF:000001">
    <property type="entry name" value="Diguanylate cyclase domain protein"/>
    <property type="match status" value="1"/>
</dbReference>
<reference evidence="5" key="1">
    <citation type="journal article" date="2020" name="mSystems">
        <title>Genome- and Community-Level Interaction Insights into Carbon Utilization and Element Cycling Functions of Hydrothermarchaeota in Hydrothermal Sediment.</title>
        <authorList>
            <person name="Zhou Z."/>
            <person name="Liu Y."/>
            <person name="Xu W."/>
            <person name="Pan J."/>
            <person name="Luo Z.H."/>
            <person name="Li M."/>
        </authorList>
    </citation>
    <scope>NUCLEOTIDE SEQUENCE [LARGE SCALE GENOMIC DNA]</scope>
    <source>
        <strain evidence="5">HyVt-501</strain>
    </source>
</reference>
<dbReference type="GO" id="GO:0071111">
    <property type="term" value="F:cyclic-guanylate-specific phosphodiesterase activity"/>
    <property type="evidence" value="ECO:0007669"/>
    <property type="project" value="InterPro"/>
</dbReference>
<proteinExistence type="predicted"/>
<dbReference type="InterPro" id="IPR001633">
    <property type="entry name" value="EAL_dom"/>
</dbReference>
<dbReference type="Gene3D" id="3.30.70.270">
    <property type="match status" value="1"/>
</dbReference>
<dbReference type="GO" id="GO:0016020">
    <property type="term" value="C:membrane"/>
    <property type="evidence" value="ECO:0007669"/>
    <property type="project" value="InterPro"/>
</dbReference>
<protein>
    <submittedName>
        <fullName evidence="5">Sensor domain-containing diguanylate cyclase</fullName>
    </submittedName>
</protein>
<accession>A0A7C5Q8B8</accession>
<dbReference type="Pfam" id="PF00990">
    <property type="entry name" value="GGDEF"/>
    <property type="match status" value="1"/>
</dbReference>
<dbReference type="SMART" id="SM00304">
    <property type="entry name" value="HAMP"/>
    <property type="match status" value="1"/>
</dbReference>
<dbReference type="SUPFAM" id="SSF141868">
    <property type="entry name" value="EAL domain-like"/>
    <property type="match status" value="1"/>
</dbReference>
<comment type="caution">
    <text evidence="5">The sequence shown here is derived from an EMBL/GenBank/DDBJ whole genome shotgun (WGS) entry which is preliminary data.</text>
</comment>
<dbReference type="AlphaFoldDB" id="A0A7C5Q8B8"/>
<keyword evidence="1" id="KW-1133">Transmembrane helix</keyword>
<dbReference type="InterPro" id="IPR050706">
    <property type="entry name" value="Cyclic-di-GMP_PDE-like"/>
</dbReference>
<evidence type="ECO:0000259" key="4">
    <source>
        <dbReference type="PROSITE" id="PS50887"/>
    </source>
</evidence>
<gene>
    <name evidence="5" type="ORF">ENJ61_00065</name>
</gene>
<evidence type="ECO:0000259" key="2">
    <source>
        <dbReference type="PROSITE" id="PS50883"/>
    </source>
</evidence>
<feature type="transmembrane region" description="Helical" evidence="1">
    <location>
        <begin position="227"/>
        <end position="248"/>
    </location>
</feature>
<dbReference type="PANTHER" id="PTHR33121">
    <property type="entry name" value="CYCLIC DI-GMP PHOSPHODIESTERASE PDEF"/>
    <property type="match status" value="1"/>
</dbReference>
<evidence type="ECO:0000259" key="3">
    <source>
        <dbReference type="PROSITE" id="PS50885"/>
    </source>
</evidence>
<dbReference type="Proteomes" id="UP000885792">
    <property type="component" value="Unassembled WGS sequence"/>
</dbReference>
<dbReference type="InterPro" id="IPR043128">
    <property type="entry name" value="Rev_trsase/Diguanyl_cyclase"/>
</dbReference>
<dbReference type="PROSITE" id="PS50883">
    <property type="entry name" value="EAL"/>
    <property type="match status" value="1"/>
</dbReference>
<dbReference type="InterPro" id="IPR003660">
    <property type="entry name" value="HAMP_dom"/>
</dbReference>
<dbReference type="PANTHER" id="PTHR33121:SF70">
    <property type="entry name" value="SIGNALING PROTEIN YKOW"/>
    <property type="match status" value="1"/>
</dbReference>
<dbReference type="EMBL" id="DRNB01000002">
    <property type="protein sequence ID" value="HHJ63279.1"/>
    <property type="molecule type" value="Genomic_DNA"/>
</dbReference>
<dbReference type="CDD" id="cd01949">
    <property type="entry name" value="GGDEF"/>
    <property type="match status" value="1"/>
</dbReference>
<evidence type="ECO:0000313" key="5">
    <source>
        <dbReference type="EMBL" id="HHJ63279.1"/>
    </source>
</evidence>
<keyword evidence="1" id="KW-0472">Membrane</keyword>
<dbReference type="NCBIfam" id="TIGR00254">
    <property type="entry name" value="GGDEF"/>
    <property type="match status" value="1"/>
</dbReference>
<organism evidence="5">
    <name type="scientific">Aquifex aeolicus</name>
    <dbReference type="NCBI Taxonomy" id="63363"/>
    <lineage>
        <taxon>Bacteria</taxon>
        <taxon>Pseudomonadati</taxon>
        <taxon>Aquificota</taxon>
        <taxon>Aquificia</taxon>
        <taxon>Aquificales</taxon>
        <taxon>Aquificaceae</taxon>
        <taxon>Aquifex</taxon>
    </lineage>
</organism>
<dbReference type="Gene3D" id="3.20.20.450">
    <property type="entry name" value="EAL domain"/>
    <property type="match status" value="1"/>
</dbReference>
<dbReference type="PROSITE" id="PS50885">
    <property type="entry name" value="HAMP"/>
    <property type="match status" value="1"/>
</dbReference>
<dbReference type="GO" id="GO:0007165">
    <property type="term" value="P:signal transduction"/>
    <property type="evidence" value="ECO:0007669"/>
    <property type="project" value="InterPro"/>
</dbReference>
<dbReference type="Gene3D" id="6.10.340.10">
    <property type="match status" value="1"/>
</dbReference>
<evidence type="ECO:0000256" key="1">
    <source>
        <dbReference type="SAM" id="Phobius"/>
    </source>
</evidence>
<dbReference type="CDD" id="cd01948">
    <property type="entry name" value="EAL"/>
    <property type="match status" value="1"/>
</dbReference>
<sequence>MGFSTRLNAFVEEKLRLRSYPLKVAVLFTLIILLSIFLSFVVDTFHSFREIREELTLTANRSAKLRTVALSNTIVTFFRGDTALVELVEQSGPAGIEPFLGDYIVCAKGEDFFLGEDYREPVRTALERFRGRDLYFYLIPDRWLGITVVRKNGKTYAFCHSVPYMREILSGKLGVIAKYGAEFYFGSRPSVKEGDILVAYENNYSNAYMYVVIPFTSILKTLLGERLALYSRLYLVFVLFLLFSYLLWAKLINYPIRRLRNIAGELEKGNYSVDFSDLVSAKDEFGTIARLLKKFTEDTRDRLRKQELILETALGIIGSPEEIPLFVKDTLHRLNDILGARSSLFLAEDIHSGRFVLLVPSGASEEDVEALREIYESRRSELFSSPEELVCFRETRGNLWVEAVLFRLDEDTRGAILLTFEGNMERTDESYLKVICQHLVSTIRLSHLATTDPLTGVPNRRALEHDLNNYGRLARRYGKRLSLIMIDIDNFKGVNDTYGHSAGDEILKRVARLVKENIRETDVLYRYGGEEFAILCPETGKEGTYELAERIRENVRGTRFWIDRDKFIYITVSLGVASYPEDTEDPQELLMIADISLYRAKNEGKDRTIMLRLPEDKEAYRERFKVEKDLRELILRGATTHHLQPIFDLREGKVYGYELLFRVVKDGEVIPIGRFLGKIEDFSIMEDIDLLTVEYLKEIVKDKDLDSFCFFINLSPRSLERGMIFGELSQLPRHARSRTFIEITERETFLNIETAISYLDILKTIGFRIAMDDFGSGFSSISYMRHFVKFIDLLKIDGSLVRNVSRDPYNRAILESIKIMADRFSVDVVAEFIESESDLEAVKRIGIRFGQGYYLSDDYSRKSSPR</sequence>
<keyword evidence="1" id="KW-0812">Transmembrane</keyword>
<feature type="domain" description="GGDEF" evidence="4">
    <location>
        <begin position="479"/>
        <end position="613"/>
    </location>
</feature>
<dbReference type="Pfam" id="PF00563">
    <property type="entry name" value="EAL"/>
    <property type="match status" value="1"/>
</dbReference>
<feature type="transmembrane region" description="Helical" evidence="1">
    <location>
        <begin position="20"/>
        <end position="42"/>
    </location>
</feature>